<reference evidence="3" key="3">
    <citation type="submission" date="2023-06" db="EMBL/GenBank/DDBJ databases">
        <authorList>
            <person name="Lucena T."/>
            <person name="Sun Q."/>
        </authorList>
    </citation>
    <scope>NUCLEOTIDE SEQUENCE</scope>
    <source>
        <strain evidence="3">CECT 7184</strain>
    </source>
</reference>
<feature type="signal peptide" evidence="1">
    <location>
        <begin position="1"/>
        <end position="19"/>
    </location>
</feature>
<protein>
    <recommendedName>
        <fullName evidence="5">DUF3575 domain-containing protein</fullName>
    </recommendedName>
</protein>
<dbReference type="RefSeq" id="WP_290363505.1">
    <property type="nucleotide sequence ID" value="NZ_JAUFQU010000001.1"/>
</dbReference>
<sequence>MKNCILTMTLLLSITVGFAQDGVNNNREGITISGNLSASEPGMLGVSMEWENAFMNHKRNGSSLINISATGLKYKDGPINVDGTGFAIELGRRTYFKKGTYSGFYSQSFLTYSSTSFNENTPIGKFDGKYSYWSLINGDLGYKINIGKSFSIDPSIGFNWKWEVKGKGDVDNKQFDNFVFRAGIKAGYRF</sequence>
<evidence type="ECO:0008006" key="5">
    <source>
        <dbReference type="Google" id="ProtNLM"/>
    </source>
</evidence>
<evidence type="ECO:0000313" key="2">
    <source>
        <dbReference type="EMBL" id="MDN3707532.1"/>
    </source>
</evidence>
<keyword evidence="4" id="KW-1185">Reference proteome</keyword>
<proteinExistence type="predicted"/>
<dbReference type="Gene3D" id="2.40.128.130">
    <property type="entry name" value="Autotransporter beta-domain"/>
    <property type="match status" value="1"/>
</dbReference>
<accession>A0ABT8CZ78</accession>
<evidence type="ECO:0000256" key="1">
    <source>
        <dbReference type="SAM" id="SignalP"/>
    </source>
</evidence>
<reference evidence="3" key="1">
    <citation type="journal article" date="2014" name="Int. J. Syst. Evol. Microbiol.">
        <title>Complete genome of a new Firmicutes species belonging to the dominant human colonic microbiota ('Ruminococcus bicirculans') reveals two chromosomes and a selective capacity to utilize plant glucans.</title>
        <authorList>
            <consortium name="NISC Comparative Sequencing Program"/>
            <person name="Wegmann U."/>
            <person name="Louis P."/>
            <person name="Goesmann A."/>
            <person name="Henrissat B."/>
            <person name="Duncan S.H."/>
            <person name="Flint H.J."/>
        </authorList>
    </citation>
    <scope>NUCLEOTIDE SEQUENCE</scope>
    <source>
        <strain evidence="3">CECT 7184</strain>
    </source>
</reference>
<keyword evidence="1" id="KW-0732">Signal</keyword>
<dbReference type="EMBL" id="JAUFQU010000001">
    <property type="protein sequence ID" value="MDN3707532.1"/>
    <property type="molecule type" value="Genomic_DNA"/>
</dbReference>
<organism evidence="3 4">
    <name type="scientific">Paenimyroides ceti</name>
    <dbReference type="NCBI Taxonomy" id="395087"/>
    <lineage>
        <taxon>Bacteria</taxon>
        <taxon>Pseudomonadati</taxon>
        <taxon>Bacteroidota</taxon>
        <taxon>Flavobacteriia</taxon>
        <taxon>Flavobacteriales</taxon>
        <taxon>Flavobacteriaceae</taxon>
        <taxon>Paenimyroides</taxon>
    </lineage>
</organism>
<evidence type="ECO:0000313" key="3">
    <source>
        <dbReference type="EMBL" id="MDN3708897.1"/>
    </source>
</evidence>
<dbReference type="SUPFAM" id="SSF103515">
    <property type="entry name" value="Autotransporter"/>
    <property type="match status" value="1"/>
</dbReference>
<evidence type="ECO:0000313" key="4">
    <source>
        <dbReference type="Proteomes" id="UP001242368"/>
    </source>
</evidence>
<dbReference type="InterPro" id="IPR036709">
    <property type="entry name" value="Autotransporte_beta_dom_sf"/>
</dbReference>
<feature type="chain" id="PRO_5045032520" description="DUF3575 domain-containing protein" evidence="1">
    <location>
        <begin position="20"/>
        <end position="190"/>
    </location>
</feature>
<gene>
    <name evidence="2" type="ORF">QW060_10350</name>
    <name evidence="3" type="ORF">QW060_17580</name>
</gene>
<dbReference type="EMBL" id="JAUFQU010000005">
    <property type="protein sequence ID" value="MDN3708897.1"/>
    <property type="molecule type" value="Genomic_DNA"/>
</dbReference>
<comment type="caution">
    <text evidence="3">The sequence shown here is derived from an EMBL/GenBank/DDBJ whole genome shotgun (WGS) entry which is preliminary data.</text>
</comment>
<name>A0ABT8CZ78_9FLAO</name>
<reference evidence="4" key="2">
    <citation type="journal article" date="2019" name="Int. J. Syst. Evol. Microbiol.">
        <title>The Global Catalogue of Microorganisms (GCM) 10K type strain sequencing project: providing services to taxonomists for standard genome sequencing and annotation.</title>
        <authorList>
            <consortium name="The Broad Institute Genomics Platform"/>
            <consortium name="The Broad Institute Genome Sequencing Center for Infectious Disease"/>
            <person name="Wu L."/>
            <person name="Ma J."/>
        </authorList>
    </citation>
    <scope>NUCLEOTIDE SEQUENCE [LARGE SCALE GENOMIC DNA]</scope>
    <source>
        <strain evidence="4">CECT 7184</strain>
    </source>
</reference>
<dbReference type="Proteomes" id="UP001242368">
    <property type="component" value="Unassembled WGS sequence"/>
</dbReference>